<keyword evidence="5 12" id="KW-0249">Electron transport</keyword>
<dbReference type="GO" id="GO:0005886">
    <property type="term" value="C:plasma membrane"/>
    <property type="evidence" value="ECO:0007669"/>
    <property type="project" value="UniProtKB-SubCell"/>
</dbReference>
<evidence type="ECO:0000256" key="2">
    <source>
        <dbReference type="ARBA" id="ARBA00007602"/>
    </source>
</evidence>
<dbReference type="GO" id="GO:0006457">
    <property type="term" value="P:protein folding"/>
    <property type="evidence" value="ECO:0007669"/>
    <property type="project" value="InterPro"/>
</dbReference>
<keyword evidence="6 12" id="KW-1133">Transmembrane helix</keyword>
<dbReference type="InterPro" id="IPR023380">
    <property type="entry name" value="DsbB-like_sf"/>
</dbReference>
<dbReference type="InterPro" id="IPR003752">
    <property type="entry name" value="DiS_bond_form_DsbB/BdbC"/>
</dbReference>
<keyword evidence="8 12" id="KW-0472">Membrane</keyword>
<dbReference type="Pfam" id="PF02600">
    <property type="entry name" value="DsbB"/>
    <property type="match status" value="1"/>
</dbReference>
<proteinExistence type="inferred from homology"/>
<evidence type="ECO:0000256" key="1">
    <source>
        <dbReference type="ARBA" id="ARBA00004141"/>
    </source>
</evidence>
<dbReference type="PANTHER" id="PTHR43469:SF1">
    <property type="entry name" value="SPBETA PROPHAGE-DERIVED DISULFIDE BOND FORMATION PROTEIN B"/>
    <property type="match status" value="1"/>
</dbReference>
<evidence type="ECO:0000256" key="12">
    <source>
        <dbReference type="HAMAP-Rule" id="MF_00287"/>
    </source>
</evidence>
<dbReference type="AlphaFoldDB" id="A0A399E294"/>
<evidence type="ECO:0000256" key="3">
    <source>
        <dbReference type="ARBA" id="ARBA00022448"/>
    </source>
</evidence>
<sequence>MSPMQTQSTPLDRNALLLAFAWLVALVATLGSLYYSEVRNFIPCTLCWYQRIAMYPLVFILGIATWRNDTQIRPYALTLSLLGLFWSSYHLLEQWVPGIAPSVCKGPIPCNVEYIPSFPIPLQAAIAFLLISVALFLVRPARR</sequence>
<dbReference type="PIRSF" id="PIRSF036659">
    <property type="entry name" value="BdbC"/>
    <property type="match status" value="1"/>
</dbReference>
<feature type="disulfide bond" description="Redox-active" evidence="12">
    <location>
        <begin position="104"/>
        <end position="110"/>
    </location>
</feature>
<evidence type="ECO:0000313" key="15">
    <source>
        <dbReference type="Proteomes" id="UP000266089"/>
    </source>
</evidence>
<protein>
    <recommendedName>
        <fullName evidence="12">Probable disulfide formation protein</fullName>
    </recommendedName>
    <alternativeName>
        <fullName evidence="12">Disulfide oxidoreductase</fullName>
    </alternativeName>
    <alternativeName>
        <fullName evidence="12">Thiol-disulfide oxidoreductase</fullName>
    </alternativeName>
</protein>
<keyword evidence="9 12" id="KW-1015">Disulfide bond</keyword>
<comment type="caution">
    <text evidence="14">The sequence shown here is derived from an EMBL/GenBank/DDBJ whole genome shotgun (WGS) entry which is preliminary data.</text>
</comment>
<organism evidence="14 15">
    <name type="scientific">Meiothermus taiwanensis</name>
    <dbReference type="NCBI Taxonomy" id="172827"/>
    <lineage>
        <taxon>Bacteria</taxon>
        <taxon>Thermotogati</taxon>
        <taxon>Deinococcota</taxon>
        <taxon>Deinococci</taxon>
        <taxon>Thermales</taxon>
        <taxon>Thermaceae</taxon>
        <taxon>Meiothermus</taxon>
    </lineage>
</organism>
<evidence type="ECO:0000256" key="6">
    <source>
        <dbReference type="ARBA" id="ARBA00022989"/>
    </source>
</evidence>
<dbReference type="HAMAP" id="MF_00287">
    <property type="entry name" value="BdbC"/>
    <property type="match status" value="1"/>
</dbReference>
<evidence type="ECO:0000256" key="9">
    <source>
        <dbReference type="ARBA" id="ARBA00023157"/>
    </source>
</evidence>
<keyword evidence="11 12" id="KW-0676">Redox-active center</keyword>
<name>A0A399E294_9DEIN</name>
<keyword evidence="10 12" id="KW-0143">Chaperone</keyword>
<dbReference type="NCBIfam" id="NF002849">
    <property type="entry name" value="PRK03113.1"/>
    <property type="match status" value="1"/>
</dbReference>
<gene>
    <name evidence="14" type="primary">bdbC</name>
    <name evidence="14" type="ORF">Mcate_00667</name>
</gene>
<keyword evidence="12" id="KW-1003">Cell membrane</keyword>
<keyword evidence="4 12" id="KW-0812">Transmembrane</keyword>
<dbReference type="EMBL" id="QWKX01000011">
    <property type="protein sequence ID" value="RIH78804.1"/>
    <property type="molecule type" value="Genomic_DNA"/>
</dbReference>
<dbReference type="GO" id="GO:0015035">
    <property type="term" value="F:protein-disulfide reductase activity"/>
    <property type="evidence" value="ECO:0007669"/>
    <property type="project" value="UniProtKB-UniRule"/>
</dbReference>
<evidence type="ECO:0000256" key="13">
    <source>
        <dbReference type="SAM" id="Phobius"/>
    </source>
</evidence>
<reference evidence="14 15" key="1">
    <citation type="submission" date="2018-08" db="EMBL/GenBank/DDBJ databases">
        <title>Meiothermus cateniformans JCM 15151 genome sequencing project.</title>
        <authorList>
            <person name="Da Costa M.S."/>
            <person name="Albuquerque L."/>
            <person name="Raposo P."/>
            <person name="Froufe H.J.C."/>
            <person name="Barroso C.S."/>
            <person name="Egas C."/>
        </authorList>
    </citation>
    <scope>NUCLEOTIDE SEQUENCE [LARGE SCALE GENOMIC DNA]</scope>
    <source>
        <strain evidence="14 15">JCM 15151</strain>
    </source>
</reference>
<feature type="disulfide bond" description="Redox-active" evidence="12">
    <location>
        <begin position="44"/>
        <end position="47"/>
    </location>
</feature>
<evidence type="ECO:0000256" key="8">
    <source>
        <dbReference type="ARBA" id="ARBA00023136"/>
    </source>
</evidence>
<evidence type="ECO:0000256" key="7">
    <source>
        <dbReference type="ARBA" id="ARBA00023002"/>
    </source>
</evidence>
<dbReference type="PANTHER" id="PTHR43469">
    <property type="entry name" value="DISULFIDE FORMATION PROTEIN-RELATED"/>
    <property type="match status" value="1"/>
</dbReference>
<evidence type="ECO:0000313" key="14">
    <source>
        <dbReference type="EMBL" id="RIH78804.1"/>
    </source>
</evidence>
<accession>A0A399E294</accession>
<comment type="similarity">
    <text evidence="2 12">Belongs to the DsbB family. BdbC subfamily.</text>
</comment>
<dbReference type="InterPro" id="IPR012187">
    <property type="entry name" value="Disulphide_bond_form_BdbC"/>
</dbReference>
<keyword evidence="7 12" id="KW-0560">Oxidoreductase</keyword>
<evidence type="ECO:0000256" key="11">
    <source>
        <dbReference type="ARBA" id="ARBA00023284"/>
    </source>
</evidence>
<comment type="function">
    <text evidence="12">Required for disulfide bond formation in some proteins.</text>
</comment>
<dbReference type="Proteomes" id="UP000266089">
    <property type="component" value="Unassembled WGS sequence"/>
</dbReference>
<comment type="subcellular location">
    <subcellularLocation>
        <location evidence="12">Cell membrane</location>
        <topology evidence="12">Multi-pass membrane protein</topology>
    </subcellularLocation>
    <subcellularLocation>
        <location evidence="1">Membrane</location>
        <topology evidence="1">Multi-pass membrane protein</topology>
    </subcellularLocation>
</comment>
<feature type="transmembrane region" description="Helical" evidence="13">
    <location>
        <begin position="48"/>
        <end position="66"/>
    </location>
</feature>
<evidence type="ECO:0000256" key="10">
    <source>
        <dbReference type="ARBA" id="ARBA00023186"/>
    </source>
</evidence>
<evidence type="ECO:0000256" key="5">
    <source>
        <dbReference type="ARBA" id="ARBA00022982"/>
    </source>
</evidence>
<dbReference type="SUPFAM" id="SSF158442">
    <property type="entry name" value="DsbB-like"/>
    <property type="match status" value="1"/>
</dbReference>
<feature type="transmembrane region" description="Helical" evidence="13">
    <location>
        <begin position="15"/>
        <end position="36"/>
    </location>
</feature>
<keyword evidence="3 12" id="KW-0813">Transport</keyword>
<feature type="transmembrane region" description="Helical" evidence="13">
    <location>
        <begin position="120"/>
        <end position="138"/>
    </location>
</feature>
<dbReference type="Gene3D" id="1.20.1550.10">
    <property type="entry name" value="DsbB-like"/>
    <property type="match status" value="1"/>
</dbReference>
<evidence type="ECO:0000256" key="4">
    <source>
        <dbReference type="ARBA" id="ARBA00022692"/>
    </source>
</evidence>